<dbReference type="InterPro" id="IPR013815">
    <property type="entry name" value="ATP_grasp_subdomain_1"/>
</dbReference>
<evidence type="ECO:0000313" key="4">
    <source>
        <dbReference type="Proteomes" id="UP000198779"/>
    </source>
</evidence>
<name>A0A1G7VSD3_9BACT</name>
<dbReference type="PROSITE" id="PS50975">
    <property type="entry name" value="ATP_GRASP"/>
    <property type="match status" value="1"/>
</dbReference>
<gene>
    <name evidence="3" type="ORF">SAMN04487901_106109</name>
</gene>
<dbReference type="GO" id="GO:0046872">
    <property type="term" value="F:metal ion binding"/>
    <property type="evidence" value="ECO:0007669"/>
    <property type="project" value="InterPro"/>
</dbReference>
<evidence type="ECO:0000259" key="2">
    <source>
        <dbReference type="PROSITE" id="PS50975"/>
    </source>
</evidence>
<dbReference type="GO" id="GO:0005524">
    <property type="term" value="F:ATP binding"/>
    <property type="evidence" value="ECO:0007669"/>
    <property type="project" value="UniProtKB-UniRule"/>
</dbReference>
<keyword evidence="3" id="KW-0436">Ligase</keyword>
<dbReference type="InterPro" id="IPR003806">
    <property type="entry name" value="ATP-grasp_PylC-type"/>
</dbReference>
<dbReference type="Gene3D" id="3.40.50.20">
    <property type="match status" value="1"/>
</dbReference>
<dbReference type="InterPro" id="IPR011761">
    <property type="entry name" value="ATP-grasp"/>
</dbReference>
<evidence type="ECO:0000256" key="1">
    <source>
        <dbReference type="PROSITE-ProRule" id="PRU00409"/>
    </source>
</evidence>
<sequence length="389" mass="44768">MNKLVLLLDDGGTQVLPLARSLHKLGYCVHSIYCSKWSYGYPSRFIKKHIFFDNMKDIDAFGAFVLQVLSTNEYESVIPLDDDSAEVVSKYRDEINKCCRVVVPSYEVFKRGFDKQSLMEICHDKGFPHPPTIIVDGDKINDAPLDVLSYPVLIKPNHTCGGRGMTLVNDKQELLSVFPEIYKEYGECHLQSYIPQGGAQVEVQLYINEKKELTQSSVIYKYRWYPEKGGSSCCNVSHDDDEIVQICYNLLKELDWIGFADFDTIQDPRTGKLLIMELNPRLPACVKTTFAAGIDWGKVLVSEYLGSEHPYYNKERKVYLRHLGMEALWFYYSKNRFKTKPSWFKFLGCSIYYQDMSCFSDPLPFIYGTIGNLKKQLSSDFRKTKSGTR</sequence>
<proteinExistence type="predicted"/>
<protein>
    <submittedName>
        <fullName evidence="3">Predicted ATP-dependent carboligase, ATP-grasp superfamily</fullName>
    </submittedName>
</protein>
<evidence type="ECO:0000313" key="3">
    <source>
        <dbReference type="EMBL" id="SDG62722.1"/>
    </source>
</evidence>
<dbReference type="Gene3D" id="3.30.470.20">
    <property type="entry name" value="ATP-grasp fold, B domain"/>
    <property type="match status" value="1"/>
</dbReference>
<keyword evidence="1" id="KW-0067">ATP-binding</keyword>
<dbReference type="Gene3D" id="3.30.1490.20">
    <property type="entry name" value="ATP-grasp fold, A domain"/>
    <property type="match status" value="1"/>
</dbReference>
<keyword evidence="4" id="KW-1185">Reference proteome</keyword>
<organism evidence="3 4">
    <name type="scientific">Prevotella communis</name>
    <dbReference type="NCBI Taxonomy" id="2913614"/>
    <lineage>
        <taxon>Bacteria</taxon>
        <taxon>Pseudomonadati</taxon>
        <taxon>Bacteroidota</taxon>
        <taxon>Bacteroidia</taxon>
        <taxon>Bacteroidales</taxon>
        <taxon>Prevotellaceae</taxon>
        <taxon>Prevotella</taxon>
    </lineage>
</organism>
<dbReference type="Proteomes" id="UP000198779">
    <property type="component" value="Unassembled WGS sequence"/>
</dbReference>
<dbReference type="Pfam" id="PF02655">
    <property type="entry name" value="ATP-grasp_3"/>
    <property type="match status" value="1"/>
</dbReference>
<dbReference type="STRING" id="645274.SAMN04487901_106109"/>
<dbReference type="GO" id="GO:0016874">
    <property type="term" value="F:ligase activity"/>
    <property type="evidence" value="ECO:0007669"/>
    <property type="project" value="UniProtKB-KW"/>
</dbReference>
<accession>A0A1G7VSD3</accession>
<dbReference type="AlphaFoldDB" id="A0A1G7VSD3"/>
<keyword evidence="1" id="KW-0547">Nucleotide-binding</keyword>
<reference evidence="4" key="1">
    <citation type="submission" date="2016-10" db="EMBL/GenBank/DDBJ databases">
        <authorList>
            <person name="Varghese N."/>
            <person name="Submissions S."/>
        </authorList>
    </citation>
    <scope>NUCLEOTIDE SEQUENCE [LARGE SCALE GENOMIC DNA]</scope>
    <source>
        <strain evidence="4">BP1-148</strain>
    </source>
</reference>
<dbReference type="RefSeq" id="WP_091816699.1">
    <property type="nucleotide sequence ID" value="NZ_FNCQ01000006.1"/>
</dbReference>
<dbReference type="EMBL" id="FNCQ01000006">
    <property type="protein sequence ID" value="SDG62722.1"/>
    <property type="molecule type" value="Genomic_DNA"/>
</dbReference>
<dbReference type="SUPFAM" id="SSF56059">
    <property type="entry name" value="Glutathione synthetase ATP-binding domain-like"/>
    <property type="match status" value="1"/>
</dbReference>
<feature type="domain" description="ATP-grasp" evidence="2">
    <location>
        <begin position="119"/>
        <end position="305"/>
    </location>
</feature>